<dbReference type="EMBL" id="JACHFL010000002">
    <property type="protein sequence ID" value="MBB5362128.1"/>
    <property type="molecule type" value="Genomic_DNA"/>
</dbReference>
<gene>
    <name evidence="1" type="ORF">HNQ08_001213</name>
</gene>
<evidence type="ECO:0000313" key="2">
    <source>
        <dbReference type="Proteomes" id="UP000552709"/>
    </source>
</evidence>
<dbReference type="Proteomes" id="UP000552709">
    <property type="component" value="Unassembled WGS sequence"/>
</dbReference>
<dbReference type="AlphaFoldDB" id="A0A7W8NEU8"/>
<keyword evidence="2" id="KW-1185">Reference proteome</keyword>
<proteinExistence type="predicted"/>
<comment type="caution">
    <text evidence="1">The sequence shown here is derived from an EMBL/GenBank/DDBJ whole genome shotgun (WGS) entry which is preliminary data.</text>
</comment>
<accession>A0A7W8NEU8</accession>
<evidence type="ECO:0000313" key="1">
    <source>
        <dbReference type="EMBL" id="MBB5362128.1"/>
    </source>
</evidence>
<organism evidence="1 2">
    <name type="scientific">Deinococcus humi</name>
    <dbReference type="NCBI Taxonomy" id="662880"/>
    <lineage>
        <taxon>Bacteria</taxon>
        <taxon>Thermotogati</taxon>
        <taxon>Deinococcota</taxon>
        <taxon>Deinococci</taxon>
        <taxon>Deinococcales</taxon>
        <taxon>Deinococcaceae</taxon>
        <taxon>Deinococcus</taxon>
    </lineage>
</organism>
<name>A0A7W8NEU8_9DEIO</name>
<dbReference type="RefSeq" id="WP_229789694.1">
    <property type="nucleotide sequence ID" value="NZ_JACHFL010000002.1"/>
</dbReference>
<protein>
    <submittedName>
        <fullName evidence="1">Uncharacterized protein</fullName>
    </submittedName>
</protein>
<sequence length="163" mass="17924">MTVPDAGLDPETQALMDEGDRLARHLAQTLDATLHDQPRLIFLGRSLALNLVRAFLPTVEHVTGRAGKPLHALLELDERGRVVVQTVTGDGELNAVLPVDDLLRDLLFVSGLLNPVVRSHLQEAVRGDEHHATRALVACLKSRPVLDAMGRQIRGWMGERQGR</sequence>
<reference evidence="1 2" key="1">
    <citation type="submission" date="2020-08" db="EMBL/GenBank/DDBJ databases">
        <title>Genomic Encyclopedia of Type Strains, Phase IV (KMG-IV): sequencing the most valuable type-strain genomes for metagenomic binning, comparative biology and taxonomic classification.</title>
        <authorList>
            <person name="Goeker M."/>
        </authorList>
    </citation>
    <scope>NUCLEOTIDE SEQUENCE [LARGE SCALE GENOMIC DNA]</scope>
    <source>
        <strain evidence="1 2">DSM 27939</strain>
    </source>
</reference>